<keyword evidence="2" id="KW-1185">Reference proteome</keyword>
<dbReference type="InParanoid" id="A0A1E7FR78"/>
<protein>
    <submittedName>
        <fullName evidence="1">Uncharacterized protein</fullName>
    </submittedName>
</protein>
<dbReference type="EMBL" id="KV784355">
    <property type="protein sequence ID" value="OEU20313.1"/>
    <property type="molecule type" value="Genomic_DNA"/>
</dbReference>
<evidence type="ECO:0000313" key="1">
    <source>
        <dbReference type="EMBL" id="OEU20313.1"/>
    </source>
</evidence>
<dbReference type="Proteomes" id="UP000095751">
    <property type="component" value="Unassembled WGS sequence"/>
</dbReference>
<name>A0A1E7FR78_9STRA</name>
<proteinExistence type="predicted"/>
<gene>
    <name evidence="1" type="ORF">FRACYDRAFT_236388</name>
</gene>
<accession>A0A1E7FR78</accession>
<evidence type="ECO:0000313" key="2">
    <source>
        <dbReference type="Proteomes" id="UP000095751"/>
    </source>
</evidence>
<reference evidence="1 2" key="1">
    <citation type="submission" date="2016-09" db="EMBL/GenBank/DDBJ databases">
        <title>Extensive genetic diversity and differential bi-allelic expression allows diatom success in the polar Southern Ocean.</title>
        <authorList>
            <consortium name="DOE Joint Genome Institute"/>
            <person name="Mock T."/>
            <person name="Otillar R.P."/>
            <person name="Strauss J."/>
            <person name="Dupont C."/>
            <person name="Frickenhaus S."/>
            <person name="Maumus F."/>
            <person name="Mcmullan M."/>
            <person name="Sanges R."/>
            <person name="Schmutz J."/>
            <person name="Toseland A."/>
            <person name="Valas R."/>
            <person name="Veluchamy A."/>
            <person name="Ward B.J."/>
            <person name="Allen A."/>
            <person name="Barry K."/>
            <person name="Falciatore A."/>
            <person name="Ferrante M."/>
            <person name="Fortunato A.E."/>
            <person name="Gloeckner G."/>
            <person name="Gruber A."/>
            <person name="Hipkin R."/>
            <person name="Janech M."/>
            <person name="Kroth P."/>
            <person name="Leese F."/>
            <person name="Lindquist E."/>
            <person name="Lyon B.R."/>
            <person name="Martin J."/>
            <person name="Mayer C."/>
            <person name="Parker M."/>
            <person name="Quesneville H."/>
            <person name="Raymond J."/>
            <person name="Uhlig C."/>
            <person name="Valentin K.U."/>
            <person name="Worden A.Z."/>
            <person name="Armbrust E.V."/>
            <person name="Bowler C."/>
            <person name="Green B."/>
            <person name="Moulton V."/>
            <person name="Van Oosterhout C."/>
            <person name="Grigoriev I."/>
        </authorList>
    </citation>
    <scope>NUCLEOTIDE SEQUENCE [LARGE SCALE GENOMIC DNA]</scope>
    <source>
        <strain evidence="1 2">CCMP1102</strain>
    </source>
</reference>
<dbReference type="KEGG" id="fcy:FRACYDRAFT_236388"/>
<dbReference type="AlphaFoldDB" id="A0A1E7FR78"/>
<organism evidence="1 2">
    <name type="scientific">Fragilariopsis cylindrus CCMP1102</name>
    <dbReference type="NCBI Taxonomy" id="635003"/>
    <lineage>
        <taxon>Eukaryota</taxon>
        <taxon>Sar</taxon>
        <taxon>Stramenopiles</taxon>
        <taxon>Ochrophyta</taxon>
        <taxon>Bacillariophyta</taxon>
        <taxon>Bacillariophyceae</taxon>
        <taxon>Bacillariophycidae</taxon>
        <taxon>Bacillariales</taxon>
        <taxon>Bacillariaceae</taxon>
        <taxon>Fragilariopsis</taxon>
    </lineage>
</organism>
<sequence>MAVPAASLRLDITTSAFSAVYLDLSIPLWLQHRIRMFYYSMMSLTQKRTLRTPRIEELLHTFTAEIFWSDAPDDCVKGYTVGQYLASRLFAPDLDRCKDATCTSSYNHEVWKDIDSFDSYISSYALDDTESYYTNTFDNEEDAHNANVLASTNLDPTTSLITTTVGQVLFDSTCSGNKFEFDINDTGGGNDDDAASILYVLLTATLLQLKPKIFAAILPDLGRFCDLVGAIEADGYEIGARYHTLRTCLVSQEYGPFGQKGGGNIDGPAGFVEVNIETCTGVAHIINEVLLYPEL</sequence>